<sequence>MIHVNSFEICIIMFAILFAGQHEKMATYPSKVSLCLIALFAILFLARATSGNKTNQPSNNMFIFPPIYQASPVYYAGIPGMHGKPGSPGVPGRDGRDGREGAKGDQGIPGKTGPQGPPGPSGNPGVNGNDGAKGERGAQGPPGQKGERGESGLSGTPGNPGLMAFKNWKECVWKNINDDKDQGLIKECVFTKNFSDTALHVYWMGTLKTHGKDACKRWYFTFNGAECSAPLTIEGVVYVRSTTVNPHRVRHIEGYCNNIHKGKVRVGFWVGTCPGYSPNFDAYTGWNSVSRIFVEEVPRAQA</sequence>
<comment type="caution">
    <text evidence="3">The sequence shown here is derived from an EMBL/GenBank/DDBJ whole genome shotgun (WGS) entry which is preliminary data.</text>
</comment>
<gene>
    <name evidence="3" type="ORF">PLOB_00022640</name>
</gene>
<dbReference type="InterPro" id="IPR057873">
    <property type="entry name" value="CTHRC1_C"/>
</dbReference>
<reference evidence="3 4" key="1">
    <citation type="submission" date="2022-05" db="EMBL/GenBank/DDBJ databases">
        <authorList>
            <consortium name="Genoscope - CEA"/>
            <person name="William W."/>
        </authorList>
    </citation>
    <scope>NUCLEOTIDE SEQUENCE [LARGE SCALE GENOMIC DNA]</scope>
</reference>
<dbReference type="Pfam" id="PF25815">
    <property type="entry name" value="CTHRC1_C"/>
    <property type="match status" value="1"/>
</dbReference>
<dbReference type="EMBL" id="CALNXK010000267">
    <property type="protein sequence ID" value="CAH3179981.1"/>
    <property type="molecule type" value="Genomic_DNA"/>
</dbReference>
<evidence type="ECO:0000313" key="3">
    <source>
        <dbReference type="EMBL" id="CAH3179981.1"/>
    </source>
</evidence>
<dbReference type="Pfam" id="PF01391">
    <property type="entry name" value="Collagen"/>
    <property type="match status" value="1"/>
</dbReference>
<organism evidence="3 4">
    <name type="scientific">Porites lobata</name>
    <dbReference type="NCBI Taxonomy" id="104759"/>
    <lineage>
        <taxon>Eukaryota</taxon>
        <taxon>Metazoa</taxon>
        <taxon>Cnidaria</taxon>
        <taxon>Anthozoa</taxon>
        <taxon>Hexacorallia</taxon>
        <taxon>Scleractinia</taxon>
        <taxon>Fungiina</taxon>
        <taxon>Poritidae</taxon>
        <taxon>Porites</taxon>
    </lineage>
</organism>
<name>A0ABN8RL50_9CNID</name>
<dbReference type="PANTHER" id="PTHR24637">
    <property type="entry name" value="COLLAGEN"/>
    <property type="match status" value="1"/>
</dbReference>
<dbReference type="InterPro" id="IPR008160">
    <property type="entry name" value="Collagen"/>
</dbReference>
<feature type="domain" description="CTHRC1 C-terminal" evidence="2">
    <location>
        <begin position="165"/>
        <end position="294"/>
    </location>
</feature>
<dbReference type="PANTHER" id="PTHR24637:SF377">
    <property type="entry name" value="COLLAGEN TYPE IX ALPHA 1 CHAIN"/>
    <property type="match status" value="1"/>
</dbReference>
<feature type="region of interest" description="Disordered" evidence="1">
    <location>
        <begin position="82"/>
        <end position="160"/>
    </location>
</feature>
<evidence type="ECO:0000313" key="4">
    <source>
        <dbReference type="Proteomes" id="UP001159405"/>
    </source>
</evidence>
<evidence type="ECO:0000259" key="2">
    <source>
        <dbReference type="Pfam" id="PF25815"/>
    </source>
</evidence>
<feature type="compositionally biased region" description="Basic and acidic residues" evidence="1">
    <location>
        <begin position="93"/>
        <end position="103"/>
    </location>
</feature>
<evidence type="ECO:0000256" key="1">
    <source>
        <dbReference type="SAM" id="MobiDB-lite"/>
    </source>
</evidence>
<proteinExistence type="predicted"/>
<accession>A0ABN8RL50</accession>
<protein>
    <recommendedName>
        <fullName evidence="2">CTHRC1 C-terminal domain-containing protein</fullName>
    </recommendedName>
</protein>
<keyword evidence="4" id="KW-1185">Reference proteome</keyword>
<dbReference type="Proteomes" id="UP001159405">
    <property type="component" value="Unassembled WGS sequence"/>
</dbReference>